<dbReference type="EMBL" id="PVNL01000117">
    <property type="protein sequence ID" value="PRQ01261.1"/>
    <property type="molecule type" value="Genomic_DNA"/>
</dbReference>
<evidence type="ECO:0000256" key="1">
    <source>
        <dbReference type="SAM" id="MobiDB-lite"/>
    </source>
</evidence>
<reference evidence="2 3" key="1">
    <citation type="submission" date="2018-03" db="EMBL/GenBank/DDBJ databases">
        <title>Draft Genome Sequences of the Obligatory Marine Myxobacteria Enhygromyxa salina SWB007.</title>
        <authorList>
            <person name="Poehlein A."/>
            <person name="Moghaddam J.A."/>
            <person name="Harms H."/>
            <person name="Alanjari M."/>
            <person name="Koenig G.M."/>
            <person name="Daniel R."/>
            <person name="Schaeberle T.F."/>
        </authorList>
    </citation>
    <scope>NUCLEOTIDE SEQUENCE [LARGE SCALE GENOMIC DNA]</scope>
    <source>
        <strain evidence="2 3">SWB007</strain>
    </source>
</reference>
<evidence type="ECO:0000313" key="2">
    <source>
        <dbReference type="EMBL" id="PRQ01261.1"/>
    </source>
</evidence>
<feature type="compositionally biased region" description="Acidic residues" evidence="1">
    <location>
        <begin position="48"/>
        <end position="74"/>
    </location>
</feature>
<dbReference type="InterPro" id="IPR011050">
    <property type="entry name" value="Pectin_lyase_fold/virulence"/>
</dbReference>
<organism evidence="2 3">
    <name type="scientific">Enhygromyxa salina</name>
    <dbReference type="NCBI Taxonomy" id="215803"/>
    <lineage>
        <taxon>Bacteria</taxon>
        <taxon>Pseudomonadati</taxon>
        <taxon>Myxococcota</taxon>
        <taxon>Polyangia</taxon>
        <taxon>Nannocystales</taxon>
        <taxon>Nannocystaceae</taxon>
        <taxon>Enhygromyxa</taxon>
    </lineage>
</organism>
<dbReference type="SUPFAM" id="SSF51126">
    <property type="entry name" value="Pectin lyase-like"/>
    <property type="match status" value="1"/>
</dbReference>
<evidence type="ECO:0000313" key="3">
    <source>
        <dbReference type="Proteomes" id="UP000238823"/>
    </source>
</evidence>
<feature type="region of interest" description="Disordered" evidence="1">
    <location>
        <begin position="21"/>
        <end position="83"/>
    </location>
</feature>
<dbReference type="Gene3D" id="2.60.120.430">
    <property type="entry name" value="Galactose-binding lectin"/>
    <property type="match status" value="1"/>
</dbReference>
<dbReference type="OrthoDB" id="5179605at2"/>
<dbReference type="Gene3D" id="2.160.20.10">
    <property type="entry name" value="Single-stranded right-handed beta-helix, Pectin lyase-like"/>
    <property type="match status" value="1"/>
</dbReference>
<sequence>MRWEDTCIIIAAVTVMACGEPAGEGAETSGSAGTESSGTESSTTSSEPETDTSTDTDTGTDTDSDSDTDTDTDGNIDLGPPVIRVNVGGPAIAEFLADDAQNSPYRFSPDTQVFAPASPIPGPTVPAELPVEVLESGRVEAPELEGGTGQLRYALPVEPGPYQLRLHFAGPSAGPGTRLAQLLIDGQPVGEVLDLSALVDGGVASSVVVEIEAEAWLDIELVRVPGSEMPLLSAFELFGAGALRDGPDGAVFHITPAGAGSGASLEDAAGLAQLPGLIAAAAPGDELWIHAGMGDYMTNGELAISAGGSEAAPIVIRGVGADWHDHGRPRFVGSRADPWTPDGATGGTVFRLQPGADHLHFINLDFANQGNGVWRTTGNLEDLHIENVVARNVHRLVEDYAGGGESESTITDLILKDVSVRGYARAVARLQYSTHDVLIEDVFGDSESQQYESFSTGLTFYEFAHDAVVRRTVMLNHRQLDVEGYWNADGFSSERDNTNLRFEDTYAAGNTDGGYDLKSTQTTLVRAIAVDNKRNFRFWGQGEFVECVGLDPNQRGGSGTQAQLHVVSGAQLQVSNSRFQDDDASTIVFDIDDDGVAIVTGGCAQHHPQATLQTVEAQASLDLEDVAPQCP</sequence>
<feature type="compositionally biased region" description="Low complexity" evidence="1">
    <location>
        <begin position="21"/>
        <end position="47"/>
    </location>
</feature>
<protein>
    <submittedName>
        <fullName evidence="2">Uncharacterized protein</fullName>
    </submittedName>
</protein>
<accession>A0A2S9Y8B4</accession>
<dbReference type="PROSITE" id="PS51257">
    <property type="entry name" value="PROKAR_LIPOPROTEIN"/>
    <property type="match status" value="1"/>
</dbReference>
<comment type="caution">
    <text evidence="2">The sequence shown here is derived from an EMBL/GenBank/DDBJ whole genome shotgun (WGS) entry which is preliminary data.</text>
</comment>
<dbReference type="Proteomes" id="UP000238823">
    <property type="component" value="Unassembled WGS sequence"/>
</dbReference>
<proteinExistence type="predicted"/>
<gene>
    <name evidence="2" type="ORF">ENSA7_58660</name>
</gene>
<name>A0A2S9Y8B4_9BACT</name>
<dbReference type="AlphaFoldDB" id="A0A2S9Y8B4"/>
<dbReference type="InterPro" id="IPR012334">
    <property type="entry name" value="Pectin_lyas_fold"/>
</dbReference>
<dbReference type="RefSeq" id="WP_106092719.1">
    <property type="nucleotide sequence ID" value="NZ_PVNL01000117.1"/>
</dbReference>